<dbReference type="SUPFAM" id="SSF56601">
    <property type="entry name" value="beta-lactamase/transpeptidase-like"/>
    <property type="match status" value="1"/>
</dbReference>
<feature type="region of interest" description="Disordered" evidence="1">
    <location>
        <begin position="1"/>
        <end position="46"/>
    </location>
</feature>
<feature type="domain" description="Beta-lactamase-related" evidence="2">
    <location>
        <begin position="82"/>
        <end position="330"/>
    </location>
</feature>
<evidence type="ECO:0000259" key="2">
    <source>
        <dbReference type="Pfam" id="PF00144"/>
    </source>
</evidence>
<name>A0A1N6F9Q3_9BURK</name>
<dbReference type="InterPro" id="IPR050789">
    <property type="entry name" value="Diverse_Enzym_Activities"/>
</dbReference>
<dbReference type="Gene3D" id="3.40.710.10">
    <property type="entry name" value="DD-peptidase/beta-lactamase superfamily"/>
    <property type="match status" value="1"/>
</dbReference>
<dbReference type="InterPro" id="IPR001466">
    <property type="entry name" value="Beta-lactam-related"/>
</dbReference>
<dbReference type="Pfam" id="PF00144">
    <property type="entry name" value="Beta-lactamase"/>
    <property type="match status" value="1"/>
</dbReference>
<dbReference type="InterPro" id="IPR012338">
    <property type="entry name" value="Beta-lactam/transpept-like"/>
</dbReference>
<dbReference type="AlphaFoldDB" id="A0A1N6F9Q3"/>
<dbReference type="PANTHER" id="PTHR43283:SF7">
    <property type="entry name" value="BETA-LACTAMASE-RELATED DOMAIN-CONTAINING PROTEIN"/>
    <property type="match status" value="1"/>
</dbReference>
<accession>A0A1N6F9Q3</accession>
<dbReference type="PANTHER" id="PTHR43283">
    <property type="entry name" value="BETA-LACTAMASE-RELATED"/>
    <property type="match status" value="1"/>
</dbReference>
<evidence type="ECO:0000313" key="3">
    <source>
        <dbReference type="EMBL" id="SIN92015.1"/>
    </source>
</evidence>
<proteinExistence type="predicted"/>
<keyword evidence="4" id="KW-1185">Reference proteome</keyword>
<evidence type="ECO:0000313" key="4">
    <source>
        <dbReference type="Proteomes" id="UP000185151"/>
    </source>
</evidence>
<dbReference type="Proteomes" id="UP000185151">
    <property type="component" value="Unassembled WGS sequence"/>
</dbReference>
<organism evidence="3 4">
    <name type="scientific">Paraburkholderia phenazinium</name>
    <dbReference type="NCBI Taxonomy" id="60549"/>
    <lineage>
        <taxon>Bacteria</taxon>
        <taxon>Pseudomonadati</taxon>
        <taxon>Pseudomonadota</taxon>
        <taxon>Betaproteobacteria</taxon>
        <taxon>Burkholderiales</taxon>
        <taxon>Burkholderiaceae</taxon>
        <taxon>Paraburkholderia</taxon>
    </lineage>
</organism>
<sequence>MHAVAGTLAADPSDQPASLASAAQVAAPPPSTGSDPFPGAEWSHGDPAKMGWSVDGLAAAKAYADRVGSTSGMIVQHGVVVDEWGDTARKSALFSVRKSLVSALIGIAVGRGQMHLDQTLAELGIDDNPPSLTAIEKTATVREMIEARSGVYHPTVYETPWMLSIKPARGTHAPGEFWVYNNWDFNTAGAIYEKLTGQRIFDALKTEIANPIGMQDYQPSDGRYASGEPGSRYPAYPLKMSARDLARFGLLFLRNGRWRDQQVIPAEWVAESTRPYSDTPYGGYGYMWWTSNPAVGPRGPGATITLDAYWADGHLGQYAIVVPSLDLVVINRVDPKLTHKRVEEQQKAKLLWLIESASGATDMGPEPRIVNLGPLSP</sequence>
<protein>
    <submittedName>
        <fullName evidence="3">CubicO group peptidase, beta-lactamase class C family</fullName>
    </submittedName>
</protein>
<feature type="compositionally biased region" description="Low complexity" evidence="1">
    <location>
        <begin position="16"/>
        <end position="26"/>
    </location>
</feature>
<evidence type="ECO:0000256" key="1">
    <source>
        <dbReference type="SAM" id="MobiDB-lite"/>
    </source>
</evidence>
<reference evidence="3 4" key="1">
    <citation type="submission" date="2016-11" db="EMBL/GenBank/DDBJ databases">
        <authorList>
            <person name="Jaros S."/>
            <person name="Januszkiewicz K."/>
            <person name="Wedrychowicz H."/>
        </authorList>
    </citation>
    <scope>NUCLEOTIDE SEQUENCE [LARGE SCALE GENOMIC DNA]</scope>
    <source>
        <strain evidence="3 4">GAS95</strain>
    </source>
</reference>
<dbReference type="EMBL" id="FSRU01000001">
    <property type="protein sequence ID" value="SIN92015.1"/>
    <property type="molecule type" value="Genomic_DNA"/>
</dbReference>
<gene>
    <name evidence="3" type="ORF">SAMN05444165_0080</name>
</gene>